<keyword evidence="2" id="KW-0614">Plasmid</keyword>
<sequence length="105" mass="10866">MGFDFERIGGLIAAADVAADGHERAAVEQQLGALGVQCLSVTPGAVFDPTVHRAVARVPAPSPGQVNTIAATVRPGWRCADRILRYVEVRVFVAASHCPSAGGTS</sequence>
<dbReference type="GO" id="GO:0051087">
    <property type="term" value="F:protein-folding chaperone binding"/>
    <property type="evidence" value="ECO:0007669"/>
    <property type="project" value="InterPro"/>
</dbReference>
<dbReference type="SUPFAM" id="SSF51064">
    <property type="entry name" value="Head domain of nucleotide exchange factor GrpE"/>
    <property type="match status" value="1"/>
</dbReference>
<dbReference type="AlphaFoldDB" id="A0A7M2XWF9"/>
<dbReference type="Proteomes" id="UP000593818">
    <property type="component" value="Plasmid pRh5Ap-243"/>
</dbReference>
<dbReference type="RefSeq" id="WP_006554830.1">
    <property type="nucleotide sequence ID" value="NZ_CP063452.1"/>
</dbReference>
<evidence type="ECO:0000313" key="2">
    <source>
        <dbReference type="EMBL" id="QOW01654.1"/>
    </source>
</evidence>
<dbReference type="GO" id="GO:0006457">
    <property type="term" value="P:protein folding"/>
    <property type="evidence" value="ECO:0007669"/>
    <property type="project" value="InterPro"/>
</dbReference>
<name>A0A7M2XWF9_9NOCA</name>
<accession>A0A7M2XWF9</accession>
<gene>
    <name evidence="2" type="primary">grpE</name>
    <name evidence="2" type="ORF">INP59_26205</name>
</gene>
<organism evidence="2 3">
    <name type="scientific">Rhodococcus pyridinivorans</name>
    <dbReference type="NCBI Taxonomy" id="103816"/>
    <lineage>
        <taxon>Bacteria</taxon>
        <taxon>Bacillati</taxon>
        <taxon>Actinomycetota</taxon>
        <taxon>Actinomycetes</taxon>
        <taxon>Mycobacteriales</taxon>
        <taxon>Nocardiaceae</taxon>
        <taxon>Rhodococcus</taxon>
    </lineage>
</organism>
<keyword evidence="3" id="KW-1185">Reference proteome</keyword>
<dbReference type="Pfam" id="PF01025">
    <property type="entry name" value="GrpE"/>
    <property type="match status" value="1"/>
</dbReference>
<dbReference type="InterPro" id="IPR000740">
    <property type="entry name" value="GrpE"/>
</dbReference>
<dbReference type="Gene3D" id="2.30.22.10">
    <property type="entry name" value="Head domain of nucleotide exchange factor GrpE"/>
    <property type="match status" value="1"/>
</dbReference>
<evidence type="ECO:0000313" key="3">
    <source>
        <dbReference type="Proteomes" id="UP000593818"/>
    </source>
</evidence>
<dbReference type="GO" id="GO:0000774">
    <property type="term" value="F:adenyl-nucleotide exchange factor activity"/>
    <property type="evidence" value="ECO:0007669"/>
    <property type="project" value="InterPro"/>
</dbReference>
<proteinExistence type="predicted"/>
<reference evidence="2 3" key="1">
    <citation type="submission" date="2020-10" db="EMBL/GenBank/DDBJ databases">
        <title>Whole genome sequence of oil-degrading bacteria Rhodococcus pyridinivorans strain 5Ap.</title>
        <authorList>
            <person name="Akhremchuk A.E."/>
            <person name="Valentovich L.N."/>
            <person name="Charniauskaya M.I."/>
            <person name="Bukliarevich H.A."/>
            <person name="Titok M.A."/>
        </authorList>
    </citation>
    <scope>NUCLEOTIDE SEQUENCE [LARGE SCALE GENOMIC DNA]</scope>
    <source>
        <strain evidence="2 3">5Ap</strain>
        <plasmid evidence="2 3">pRh5Ap-243</plasmid>
    </source>
</reference>
<dbReference type="InterPro" id="IPR009012">
    <property type="entry name" value="GrpE_head"/>
</dbReference>
<protein>
    <submittedName>
        <fullName evidence="2">Nucleotide exchange factor GrpE</fullName>
    </submittedName>
</protein>
<dbReference type="EMBL" id="CP063452">
    <property type="protein sequence ID" value="QOW01654.1"/>
    <property type="molecule type" value="Genomic_DNA"/>
</dbReference>
<keyword evidence="1" id="KW-0143">Chaperone</keyword>
<evidence type="ECO:0000256" key="1">
    <source>
        <dbReference type="ARBA" id="ARBA00023186"/>
    </source>
</evidence>
<geneLocation type="plasmid" evidence="2 3">
    <name>pRh5Ap-243</name>
</geneLocation>
<dbReference type="PRINTS" id="PR00773">
    <property type="entry name" value="GRPEPROTEIN"/>
</dbReference>
<dbReference type="GO" id="GO:0042803">
    <property type="term" value="F:protein homodimerization activity"/>
    <property type="evidence" value="ECO:0007669"/>
    <property type="project" value="InterPro"/>
</dbReference>